<dbReference type="SUPFAM" id="SSF89260">
    <property type="entry name" value="Collagen-binding domain"/>
    <property type="match status" value="1"/>
</dbReference>
<dbReference type="SUPFAM" id="SSF51120">
    <property type="entry name" value="beta-Roll"/>
    <property type="match status" value="1"/>
</dbReference>
<dbReference type="InterPro" id="IPR011049">
    <property type="entry name" value="Serralysin-like_metalloprot_C"/>
</dbReference>
<dbReference type="Gene3D" id="2.60.40.2030">
    <property type="match status" value="1"/>
</dbReference>
<dbReference type="InterPro" id="IPR007280">
    <property type="entry name" value="Peptidase_C_arc/bac"/>
</dbReference>
<dbReference type="RefSeq" id="WP_185241335.1">
    <property type="nucleotide sequence ID" value="NZ_JACEGC010000197.1"/>
</dbReference>
<dbReference type="Gene3D" id="2.180.10.10">
    <property type="entry name" value="RHS repeat-associated core"/>
    <property type="match status" value="2"/>
</dbReference>
<dbReference type="Gene3D" id="2.60.120.380">
    <property type="match status" value="1"/>
</dbReference>
<dbReference type="PANTHER" id="PTHR32305">
    <property type="match status" value="1"/>
</dbReference>
<evidence type="ECO:0000313" key="6">
    <source>
        <dbReference type="Proteomes" id="UP000525432"/>
    </source>
</evidence>
<dbReference type="Pfam" id="PF24595">
    <property type="entry name" value="DUF7619"/>
    <property type="match status" value="1"/>
</dbReference>
<dbReference type="Proteomes" id="UP000525432">
    <property type="component" value="Unassembled WGS sequence"/>
</dbReference>
<dbReference type="InterPro" id="IPR013783">
    <property type="entry name" value="Ig-like_fold"/>
</dbReference>
<keyword evidence="1" id="KW-0732">Signal</keyword>
<dbReference type="InterPro" id="IPR022385">
    <property type="entry name" value="Rhs_assc_core"/>
</dbReference>
<dbReference type="SUPFAM" id="SSF141072">
    <property type="entry name" value="CalX-like"/>
    <property type="match status" value="1"/>
</dbReference>
<name>A0A841V6V6_MICAE</name>
<gene>
    <name evidence="5" type="ORF">H0901_22520</name>
</gene>
<dbReference type="NCBIfam" id="TIGR01643">
    <property type="entry name" value="YD_repeat_2x"/>
    <property type="match status" value="8"/>
</dbReference>
<evidence type="ECO:0000313" key="5">
    <source>
        <dbReference type="EMBL" id="MBC1197948.1"/>
    </source>
</evidence>
<dbReference type="PANTHER" id="PTHR32305:SF15">
    <property type="entry name" value="PROTEIN RHSA-RELATED"/>
    <property type="match status" value="1"/>
</dbReference>
<feature type="domain" description="Fibronectin type-III" evidence="4">
    <location>
        <begin position="1864"/>
        <end position="1956"/>
    </location>
</feature>
<evidence type="ECO:0000256" key="1">
    <source>
        <dbReference type="ARBA" id="ARBA00022729"/>
    </source>
</evidence>
<dbReference type="InterPro" id="IPR056823">
    <property type="entry name" value="TEN-like_YD-shell"/>
</dbReference>
<dbReference type="Pfam" id="PF04151">
    <property type="entry name" value="PPC"/>
    <property type="match status" value="1"/>
</dbReference>
<dbReference type="SUPFAM" id="SSF81296">
    <property type="entry name" value="E set domains"/>
    <property type="match status" value="1"/>
</dbReference>
<feature type="non-terminal residue" evidence="5">
    <location>
        <position position="1994"/>
    </location>
</feature>
<sequence>YGEAGNDLLIGVNESNLNPGQNEIDYLSGGTGSDRFILGNAIKAYYDDQNISSDGGYDYAVITDFNFLEDFIQLHGTFSDYRIILDARGDASNLYFDKPGSEPDELIAILQNVSGLSPENPSFAYVKSNSQLQFSASNFTINENGTVVAPIVITRSGGSQGEVSVTVILSNGTATKPQDYNGSNISVNFADGQISKVVNIPIINDSESETNETITLALSNPNGIALGSQSTATLTIIDDDESIPDFAGNSLGDARNLGILNGSQTLNDYVNAIDNNDYYRFELLKKSTFNLTVGALDADANIQLLNSSGLVVNSAIASLSEIGKINTTLEAGSYYLRVYHKNEATNYTLTAQGTPLQVPLQITHISPDRGSNSGQITITIDGNQFTNNAAVSLIAPDNTIRNATNVLWLDETKLVANFNLESLEVGAYDIKVTDTAGDVQRNDVFTIEEPFKENPLEIDLAVTPRLRPWNIGEVVVTYKNVGNTDILAPLFSLNLLSPSGLAEFIGSNSKYFTSSILGGVSTGRRGSGGGGGISITLPEDIKFKVAETATFLGTGNQGDSSTLSPGETGTFRIYYSPYPKLMVAAAGGGGGGGGAGAGGDAERAVGAIKFSLNIVESGGAGNPINWDAQKDKARPITIPVDAWNVIYKNFTDALGNTSDSFQKALSENASHLGRLGEASDDTSKLLAFELKQANNSLGAGILASNVDSLTPTPGLSLAFARTYLQQISSRFTLGSLGRGWTHNWESQVITEESGNVIIQTGEIVRFFEKRSDGTYRPQDGDYATLKAEEGGYRLTESNGLVQRFGSNGHLNLVEDSNGDRITLGYTDNRLTTLTHSNGDTLTLTYNAQGRISKLTNPAGEVTTYSYDSSGETLLSVVAPEGTTNYTYQNSSAGAKAYALSQVTFPDSSQTFFNYDDQGRLIQQTQSSNAESVTYSYDAAGGITVTDASGATSKRWLNGNGQLGRFQDGLGRVTQFFYDDGGNLTRVIAPESTISTFNYDRQGNLSSSVDALGHRVDFSYESKFNNLSILRDQRGNITSYSYSNQGNLSSIAYSDGSSETFAYDEKGNLTVSVNRRGQTINYTYDNRGLLLSKIYPDGTQATFTYDSRGNLLTAIDSDSSTTFTYDSANRITKVIQNDGRFLEYSYDTGGRRTRMVDHTGAVVNYGYDTVGRLSKLSDGNSQTLVTYSYDAVGRLSREDNGNGTYTTYSYDVAGQLTSIVNYTASNVVNSRYDYTYDNLGRRSSVTTLEGKSTYGYDATGQLTSVTLPTGRTINYLYDASGNRIAVQDNGTSTNYSANNLNQYTQVGGDTYTYDTDGNTIAKTQNGQTSTYSYDAENRLIQVVTPDGTWSYEYDALGNRIASIKNGQRTEYLLDPTGLVDVVGEYGDTGSPIARYIHGIGLVGQTNGENYNYYDTDAIGSVVGLSGATGSYLNRYSYLPFGEDLTKVEAIANPFEYVGQWGVMNEGNGLDFMRARFYDDKLGRFTSADPIGLNGGDTNLYRYTANNTTGVIDPNGTYWYVPVLVGAIGGTILGGVIGAGKYLITTPASQKTFADGWRQAAAGSAQGFVQGTITGVQFINTSTAIGAAIGNTIGAYIKNPNLGIETALGELLQASLGKGLGTKTLGGNLITASGVQLYGDILKDQKFREYLDKTFDQFIGGLSGLGQKLLDFGESLVLLAFDPNDILGPSGFGDQNYLIPNHDFPYTIRFENLKSATAPAVFVTVTQTIDTDLNLDTFQLGDFGFGSIYVDVPDGLKAYSTSVDLTSTIGYFVDFEASLDIATRTVTWRLTTIDPLTGGLPLDPDAGFLPPNNDTHDGEGFINYTISPNANLTTNTTIDAEARIVFDFNSPIDTPKWTNTIDVDKPTSQVTALLTNSNTTFNVTWSGSDEGSGIASYDIYVSTDNGAYTLWKDNITATSAPFEGQPGKTYRFYSVATDNLGLIETAPTQPDATTTVGIVNVSPTDLALSATTVNENVPVNTVIGTFSTTDPDTGNT</sequence>
<dbReference type="Pfam" id="PF05593">
    <property type="entry name" value="RHS_repeat"/>
    <property type="match status" value="2"/>
</dbReference>
<accession>A0A841V6V6</accession>
<dbReference type="EMBL" id="JACEGC010000197">
    <property type="protein sequence ID" value="MBC1197948.1"/>
    <property type="molecule type" value="Genomic_DNA"/>
</dbReference>
<dbReference type="GO" id="GO:0016020">
    <property type="term" value="C:membrane"/>
    <property type="evidence" value="ECO:0007669"/>
    <property type="project" value="InterPro"/>
</dbReference>
<dbReference type="InterPro" id="IPR031325">
    <property type="entry name" value="RHS_repeat"/>
</dbReference>
<evidence type="ECO:0000256" key="2">
    <source>
        <dbReference type="ARBA" id="ARBA00022737"/>
    </source>
</evidence>
<proteinExistence type="predicted"/>
<dbReference type="InterPro" id="IPR050708">
    <property type="entry name" value="T6SS_VgrG/RHS"/>
</dbReference>
<reference evidence="5 6" key="1">
    <citation type="submission" date="2020-07" db="EMBL/GenBank/DDBJ databases">
        <title>Genomes of two Microcystis aeruginosa (Cyanobacteria) strains from Florida (USA) with disparate toxicogenic potential.</title>
        <authorList>
            <person name="Lefler F.W."/>
            <person name="Barbosa M."/>
            <person name="Berthold D.E."/>
            <person name="Laughinghouse H.D. IV."/>
        </authorList>
    </citation>
    <scope>NUCLEOTIDE SEQUENCE [LARGE SCALE GENOMIC DNA]</scope>
    <source>
        <strain evidence="5 6">BLCCF158</strain>
    </source>
</reference>
<protein>
    <submittedName>
        <fullName evidence="5">Pre-peptidase C-terminal domain-containing protein</fullName>
    </submittedName>
</protein>
<dbReference type="PROSITE" id="PS50853">
    <property type="entry name" value="FN3"/>
    <property type="match status" value="1"/>
</dbReference>
<keyword evidence="3" id="KW-0106">Calcium</keyword>
<dbReference type="InterPro" id="IPR055353">
    <property type="entry name" value="DUF7619"/>
</dbReference>
<evidence type="ECO:0000256" key="3">
    <source>
        <dbReference type="ARBA" id="ARBA00022837"/>
    </source>
</evidence>
<keyword evidence="2" id="KW-0677">Repeat</keyword>
<dbReference type="InterPro" id="IPR003961">
    <property type="entry name" value="FN3_dom"/>
</dbReference>
<organism evidence="5 6">
    <name type="scientific">Microcystis aeruginosa BLCC-F158</name>
    <dbReference type="NCBI Taxonomy" id="2755316"/>
    <lineage>
        <taxon>Bacteria</taxon>
        <taxon>Bacillati</taxon>
        <taxon>Cyanobacteriota</taxon>
        <taxon>Cyanophyceae</taxon>
        <taxon>Oscillatoriophycideae</taxon>
        <taxon>Chroococcales</taxon>
        <taxon>Microcystaceae</taxon>
        <taxon>Microcystis</taxon>
    </lineage>
</organism>
<evidence type="ECO:0000259" key="4">
    <source>
        <dbReference type="PROSITE" id="PS50853"/>
    </source>
</evidence>
<dbReference type="InterPro" id="IPR003644">
    <property type="entry name" value="Calx_beta"/>
</dbReference>
<dbReference type="Pfam" id="PF03160">
    <property type="entry name" value="Calx-beta"/>
    <property type="match status" value="1"/>
</dbReference>
<dbReference type="InterPro" id="IPR045351">
    <property type="entry name" value="DUF6531"/>
</dbReference>
<dbReference type="InterPro" id="IPR014756">
    <property type="entry name" value="Ig_E-set"/>
</dbReference>
<comment type="caution">
    <text evidence="5">The sequence shown here is derived from an EMBL/GenBank/DDBJ whole genome shotgun (WGS) entry which is preliminary data.</text>
</comment>
<dbReference type="NCBIfam" id="TIGR03696">
    <property type="entry name" value="Rhs_assc_core"/>
    <property type="match status" value="1"/>
</dbReference>
<dbReference type="InterPro" id="IPR038081">
    <property type="entry name" value="CalX-like_sf"/>
</dbReference>
<dbReference type="InterPro" id="IPR006530">
    <property type="entry name" value="YD"/>
</dbReference>
<dbReference type="Pfam" id="PF20148">
    <property type="entry name" value="DUF6531"/>
    <property type="match status" value="1"/>
</dbReference>
<dbReference type="GO" id="GO:0007154">
    <property type="term" value="P:cell communication"/>
    <property type="evidence" value="ECO:0007669"/>
    <property type="project" value="InterPro"/>
</dbReference>
<feature type="non-terminal residue" evidence="5">
    <location>
        <position position="1"/>
    </location>
</feature>
<dbReference type="SMART" id="SM00237">
    <property type="entry name" value="Calx_beta"/>
    <property type="match status" value="1"/>
</dbReference>
<dbReference type="Pfam" id="PF25023">
    <property type="entry name" value="TEN_YD-shell"/>
    <property type="match status" value="2"/>
</dbReference>
<dbReference type="Gene3D" id="2.60.40.10">
    <property type="entry name" value="Immunoglobulins"/>
    <property type="match status" value="1"/>
</dbReference>